<evidence type="ECO:0000313" key="2">
    <source>
        <dbReference type="Proteomes" id="UP000001554"/>
    </source>
</evidence>
<reference evidence="3" key="2">
    <citation type="submission" date="2025-08" db="UniProtKB">
        <authorList>
            <consortium name="RefSeq"/>
        </authorList>
    </citation>
    <scope>IDENTIFICATION</scope>
    <source>
        <strain evidence="3">S238N-H82</strain>
        <tissue evidence="3">Testes</tissue>
    </source>
</reference>
<organism evidence="2 3">
    <name type="scientific">Branchiostoma floridae</name>
    <name type="common">Florida lancelet</name>
    <name type="synonym">Amphioxus</name>
    <dbReference type="NCBI Taxonomy" id="7739"/>
    <lineage>
        <taxon>Eukaryota</taxon>
        <taxon>Metazoa</taxon>
        <taxon>Chordata</taxon>
        <taxon>Cephalochordata</taxon>
        <taxon>Leptocardii</taxon>
        <taxon>Amphioxiformes</taxon>
        <taxon>Branchiostomatidae</taxon>
        <taxon>Branchiostoma</taxon>
    </lineage>
</organism>
<dbReference type="KEGG" id="bfo:118406873"/>
<accession>A0A9J7KHE1</accession>
<dbReference type="InterPro" id="IPR011029">
    <property type="entry name" value="DEATH-like_dom_sf"/>
</dbReference>
<feature type="compositionally biased region" description="Acidic residues" evidence="1">
    <location>
        <begin position="120"/>
        <end position="132"/>
    </location>
</feature>
<feature type="region of interest" description="Disordered" evidence="1">
    <location>
        <begin position="303"/>
        <end position="387"/>
    </location>
</feature>
<feature type="compositionally biased region" description="Basic and acidic residues" evidence="1">
    <location>
        <begin position="339"/>
        <end position="350"/>
    </location>
</feature>
<dbReference type="Proteomes" id="UP000001554">
    <property type="component" value="Chromosome 19"/>
</dbReference>
<dbReference type="GeneID" id="118406873"/>
<feature type="region of interest" description="Disordered" evidence="1">
    <location>
        <begin position="431"/>
        <end position="451"/>
    </location>
</feature>
<dbReference type="CDD" id="cd01670">
    <property type="entry name" value="Death"/>
    <property type="match status" value="1"/>
</dbReference>
<keyword evidence="2" id="KW-1185">Reference proteome</keyword>
<feature type="compositionally biased region" description="Polar residues" evidence="1">
    <location>
        <begin position="329"/>
        <end position="338"/>
    </location>
</feature>
<gene>
    <name evidence="3" type="primary">LOC118406873</name>
</gene>
<dbReference type="SUPFAM" id="SSF47986">
    <property type="entry name" value="DEATH domain"/>
    <property type="match status" value="1"/>
</dbReference>
<dbReference type="Gene3D" id="1.10.533.10">
    <property type="entry name" value="Death Domain, Fas"/>
    <property type="match status" value="1"/>
</dbReference>
<reference evidence="2" key="1">
    <citation type="journal article" date="2020" name="Nat. Ecol. Evol.">
        <title>Deeply conserved synteny resolves early events in vertebrate evolution.</title>
        <authorList>
            <person name="Simakov O."/>
            <person name="Marletaz F."/>
            <person name="Yue J.X."/>
            <person name="O'Connell B."/>
            <person name="Jenkins J."/>
            <person name="Brandt A."/>
            <person name="Calef R."/>
            <person name="Tung C.H."/>
            <person name="Huang T.K."/>
            <person name="Schmutz J."/>
            <person name="Satoh N."/>
            <person name="Yu J.K."/>
            <person name="Putnam N.H."/>
            <person name="Green R.E."/>
            <person name="Rokhsar D.S."/>
        </authorList>
    </citation>
    <scope>NUCLEOTIDE SEQUENCE [LARGE SCALE GENOMIC DNA]</scope>
    <source>
        <strain evidence="2">S238N-H82</strain>
    </source>
</reference>
<name>A0A9J7KHE1_BRAFL</name>
<evidence type="ECO:0000256" key="1">
    <source>
        <dbReference type="SAM" id="MobiDB-lite"/>
    </source>
</evidence>
<proteinExistence type="predicted"/>
<evidence type="ECO:0000313" key="3">
    <source>
        <dbReference type="RefSeq" id="XP_035663154.1"/>
    </source>
</evidence>
<feature type="region of interest" description="Disordered" evidence="1">
    <location>
        <begin position="107"/>
        <end position="151"/>
    </location>
</feature>
<dbReference type="AlphaFoldDB" id="A0A9J7KHE1"/>
<feature type="compositionally biased region" description="Low complexity" evidence="1">
    <location>
        <begin position="133"/>
        <end position="151"/>
    </location>
</feature>
<dbReference type="RefSeq" id="XP_035663154.1">
    <property type="nucleotide sequence ID" value="XM_035807261.1"/>
</dbReference>
<protein>
    <submittedName>
        <fullName evidence="3">Uncharacterized protein LOC118406873</fullName>
    </submittedName>
</protein>
<sequence length="563" mass="61930">MSHERTANKHRLRSCPRLSYTDDDTEKKETAIVVTCCDFNDHMDHIIVLMKEDGQLTPRRIRKTILTPGGERIPEDQRQPVGEIINAVLKGIPGNYLEPLPLVRDTIDEQPTNGERSDSSEDSEGSTSDEEALSGTVSSLSSSRGTSQESESVSSLEAVCAELAASPVADAEQIPVAGSNEVSVCAAVVPFFSAEIMGIALTTMYRHRHSRCDESNVLCWICLNVLGMLIHMFGCICELCPLRQLISQGFAQHVRARRCESITCSIPWCEGTQAIVRNEDSLYPSSHLIRCVLQNIRTSFEAGSTNEDRKKAGVPPSTVSDAVVRPKQRSLTGQPQATHSEEDSLEKTGSTDDETAPLLQRDTRGPEIRSPRDPVFQDGLEGPPEDDEHIPDIEEMARTAMVRVPSDELSFLVQASAHDSDGLEALGAVGGRSESFSPLPTSDVESDAESSLGNKAYERKVRVAIRDSVAKSLFTGLAHHLSNPAGPGPDWVPLARAAGITGPEIDHIINEAAQDLDKDIRKMIERYAEGRTSDRPISELYMELITRKRQELYHRFRRDPQSP</sequence>
<feature type="compositionally biased region" description="Basic and acidic residues" evidence="1">
    <location>
        <begin position="361"/>
        <end position="372"/>
    </location>
</feature>
<dbReference type="OrthoDB" id="10570825at2759"/>